<dbReference type="GO" id="GO:0007623">
    <property type="term" value="P:circadian rhythm"/>
    <property type="evidence" value="ECO:0007669"/>
    <property type="project" value="InterPro"/>
</dbReference>
<dbReference type="OrthoDB" id="618331at2759"/>
<reference evidence="1" key="1">
    <citation type="submission" date="2022-02" db="EMBL/GenBank/DDBJ databases">
        <authorList>
            <person name="Henning P.M."/>
            <person name="McCubbin A.G."/>
            <person name="Shore J.S."/>
        </authorList>
    </citation>
    <scope>NUCLEOTIDE SEQUENCE</scope>
    <source>
        <strain evidence="1">F60SS</strain>
        <tissue evidence="1">Leaves</tissue>
    </source>
</reference>
<evidence type="ECO:0000313" key="1">
    <source>
        <dbReference type="EMBL" id="KAJ4832383.1"/>
    </source>
</evidence>
<name>A0A9Q0FJ10_9ROSI</name>
<dbReference type="PANTHER" id="PTHR33334:SF8">
    <property type="entry name" value="PROTEIN LNK1"/>
    <property type="match status" value="1"/>
</dbReference>
<reference evidence="1" key="2">
    <citation type="journal article" date="2023" name="Plants (Basel)">
        <title>Annotation of the Turnera subulata (Passifloraceae) Draft Genome Reveals the S-Locus Evolved after the Divergence of Turneroideae from Passifloroideae in a Stepwise Manner.</title>
        <authorList>
            <person name="Henning P.M."/>
            <person name="Roalson E.H."/>
            <person name="Mir W."/>
            <person name="McCubbin A.G."/>
            <person name="Shore J.S."/>
        </authorList>
    </citation>
    <scope>NUCLEOTIDE SEQUENCE</scope>
    <source>
        <strain evidence="1">F60SS</strain>
    </source>
</reference>
<comment type="caution">
    <text evidence="1">The sequence shown here is derived from an EMBL/GenBank/DDBJ whole genome shotgun (WGS) entry which is preliminary data.</text>
</comment>
<dbReference type="GO" id="GO:0006355">
    <property type="term" value="P:regulation of DNA-templated transcription"/>
    <property type="evidence" value="ECO:0007669"/>
    <property type="project" value="InterPro"/>
</dbReference>
<protein>
    <submittedName>
        <fullName evidence="1">Uncharacterized protein</fullName>
    </submittedName>
</protein>
<dbReference type="Proteomes" id="UP001141552">
    <property type="component" value="Unassembled WGS sequence"/>
</dbReference>
<dbReference type="PANTHER" id="PTHR33334">
    <property type="entry name" value="PROTEIN LNK1"/>
    <property type="match status" value="1"/>
</dbReference>
<organism evidence="1 2">
    <name type="scientific">Turnera subulata</name>
    <dbReference type="NCBI Taxonomy" id="218843"/>
    <lineage>
        <taxon>Eukaryota</taxon>
        <taxon>Viridiplantae</taxon>
        <taxon>Streptophyta</taxon>
        <taxon>Embryophyta</taxon>
        <taxon>Tracheophyta</taxon>
        <taxon>Spermatophyta</taxon>
        <taxon>Magnoliopsida</taxon>
        <taxon>eudicotyledons</taxon>
        <taxon>Gunneridae</taxon>
        <taxon>Pentapetalae</taxon>
        <taxon>rosids</taxon>
        <taxon>fabids</taxon>
        <taxon>Malpighiales</taxon>
        <taxon>Passifloraceae</taxon>
        <taxon>Turnera</taxon>
    </lineage>
</organism>
<dbReference type="AlphaFoldDB" id="A0A9Q0FJ10"/>
<proteinExistence type="predicted"/>
<keyword evidence="2" id="KW-1185">Reference proteome</keyword>
<gene>
    <name evidence="1" type="ORF">Tsubulata_009520</name>
</gene>
<dbReference type="EMBL" id="JAKUCV010005144">
    <property type="protein sequence ID" value="KAJ4832383.1"/>
    <property type="molecule type" value="Genomic_DNA"/>
</dbReference>
<sequence>MSITTRYRSSLDAASLEDPTFVGLEDNVWDEISASDDHIVPHPAAGHWDQFGVQGDSRKKLRLDDPILGEKSNAVSDNAYRYPLSHITQTDNDLRSCDSTFGLESLGNEDDLCWFSSSRSTEASDDALKLDSKCYGIKSKQGTKTIQRGRRRTGM</sequence>
<evidence type="ECO:0000313" key="2">
    <source>
        <dbReference type="Proteomes" id="UP001141552"/>
    </source>
</evidence>
<dbReference type="InterPro" id="IPR039928">
    <property type="entry name" value="LNK"/>
</dbReference>
<accession>A0A9Q0FJ10</accession>